<protein>
    <submittedName>
        <fullName evidence="2">CS012 protein</fullName>
    </submittedName>
</protein>
<dbReference type="AlphaFoldDB" id="A0A7K5CIK1"/>
<dbReference type="PANTHER" id="PTHR31493:SF1">
    <property type="entry name" value="PROTEIN C19ORF12"/>
    <property type="match status" value="1"/>
</dbReference>
<evidence type="ECO:0000313" key="2">
    <source>
        <dbReference type="EMBL" id="NWS07625.1"/>
    </source>
</evidence>
<dbReference type="EMBL" id="VXBE01011009">
    <property type="protein sequence ID" value="NWS07625.1"/>
    <property type="molecule type" value="Genomic_DNA"/>
</dbReference>
<reference evidence="2 3" key="1">
    <citation type="submission" date="2019-09" db="EMBL/GenBank/DDBJ databases">
        <title>Bird 10,000 Genomes (B10K) Project - Family phase.</title>
        <authorList>
            <person name="Zhang G."/>
        </authorList>
    </citation>
    <scope>NUCLEOTIDE SEQUENCE [LARGE SCALE GENOMIC DNA]</scope>
    <source>
        <strain evidence="2">B10K-DU-001-75</strain>
        <tissue evidence="2">Muscle</tissue>
    </source>
</reference>
<sequence>LGGTVGGLFAYLVSEDFKSVPQILKELPASEKKKLCAEVKAIVKNLRWRDSAQLIGLVMSNAALREKVFKVLTTYLTKKLKAKLKFSK</sequence>
<dbReference type="PANTHER" id="PTHR31493">
    <property type="entry name" value="NAZO FAMILY MEMBER"/>
    <property type="match status" value="1"/>
</dbReference>
<feature type="non-terminal residue" evidence="2">
    <location>
        <position position="1"/>
    </location>
</feature>
<comment type="caution">
    <text evidence="2">The sequence shown here is derived from an EMBL/GenBank/DDBJ whole genome shotgun (WGS) entry which is preliminary data.</text>
</comment>
<evidence type="ECO:0000313" key="3">
    <source>
        <dbReference type="Proteomes" id="UP000532252"/>
    </source>
</evidence>
<comment type="similarity">
    <text evidence="1">Belongs to the C19orf12 family.</text>
</comment>
<proteinExistence type="inferred from homology"/>
<dbReference type="Pfam" id="PF20721">
    <property type="entry name" value="C19orf12"/>
    <property type="match status" value="1"/>
</dbReference>
<name>A0A7K5CIK1_MOTAL</name>
<dbReference type="InterPro" id="IPR033369">
    <property type="entry name" value="C19orf12"/>
</dbReference>
<organism evidence="2 3">
    <name type="scientific">Motacilla alba</name>
    <name type="common">White wagtail</name>
    <name type="synonym">Pied wagtail</name>
    <dbReference type="NCBI Taxonomy" id="45807"/>
    <lineage>
        <taxon>Eukaryota</taxon>
        <taxon>Metazoa</taxon>
        <taxon>Chordata</taxon>
        <taxon>Craniata</taxon>
        <taxon>Vertebrata</taxon>
        <taxon>Euteleostomi</taxon>
        <taxon>Archelosauria</taxon>
        <taxon>Archosauria</taxon>
        <taxon>Dinosauria</taxon>
        <taxon>Saurischia</taxon>
        <taxon>Theropoda</taxon>
        <taxon>Coelurosauria</taxon>
        <taxon>Aves</taxon>
        <taxon>Neognathae</taxon>
        <taxon>Neoaves</taxon>
        <taxon>Telluraves</taxon>
        <taxon>Australaves</taxon>
        <taxon>Passeriformes</taxon>
        <taxon>Passeroidea</taxon>
        <taxon>Motacillidae</taxon>
        <taxon>Motacilla</taxon>
    </lineage>
</organism>
<dbReference type="Proteomes" id="UP000532252">
    <property type="component" value="Unassembled WGS sequence"/>
</dbReference>
<feature type="non-terminal residue" evidence="2">
    <location>
        <position position="88"/>
    </location>
</feature>
<evidence type="ECO:0000256" key="1">
    <source>
        <dbReference type="ARBA" id="ARBA00029457"/>
    </source>
</evidence>
<keyword evidence="3" id="KW-1185">Reference proteome</keyword>
<gene>
    <name evidence="2" type="primary">Cs012_1</name>
    <name evidence="2" type="ORF">MOTALB_R05475</name>
</gene>
<accession>A0A7K5CIK1</accession>